<keyword evidence="3 8" id="KW-0812">Transmembrane</keyword>
<dbReference type="GO" id="GO:0016020">
    <property type="term" value="C:membrane"/>
    <property type="evidence" value="ECO:0007669"/>
    <property type="project" value="UniProtKB-SubCell"/>
</dbReference>
<sequence length="615" mass="68694">MDSKKTSSSWVSCCTKCLPTKPSNSKQNNGRHDEENQDMVSEKQIRKPAGWKAMPFILGNETFERLASSGILANFFIFLITQFHLDQVSASNVINIWSGFSNFLPLLGALIGDAYAGRFLTLSVATIVEVLGMFILTLVAWLPKLRPPPCNYFLQPETCKGPKSSQMGVLILALTFLAIGSAGIRPCSIPFGADQFDATTEEGRKGLNSYYNWYYTSYTLVIVLASTVVVYMQDHVSWVLGFGIPGILMIFATILFFVGTKIYIYVKPQGSVFLEILQVFVAAQKKRKLELPTIENDVDVDEVFYNPPPKGRVIKKYHLSNQFRCLNKAALVTKGDLNPDGSRVDKWRLSSVQRVEEVKCILRIIPIWAAGIICYTALSQQWTFIISQALKMDRHLGPHFQVPAASLSVISLITTGIVVPIYDTILVPLLRKRTKIESGITHLQRTGIGFIFSVLCMVVSGLVERKRRASALDHRAPDGVAPISVFWLAPQLILAGFCDAFTSPGQIEFYNKEFPESLTSVANSLFFVAVAGANYISLILVNIIHHTTGRNGHQDWLTEDVNQGRLENFYFVLAALGVLNCIYFFVVAHGYKYKSRVQVDEDEALYNVELDNIKH</sequence>
<comment type="similarity">
    <text evidence="6">Belongs to the major facilitator superfamily. Phosphate:H(+) symporter (TC 2.A.1.9) family.</text>
</comment>
<feature type="transmembrane region" description="Helical" evidence="8">
    <location>
        <begin position="167"/>
        <end position="184"/>
    </location>
</feature>
<dbReference type="CDD" id="cd17416">
    <property type="entry name" value="MFS_NPF1_2"/>
    <property type="match status" value="1"/>
</dbReference>
<evidence type="ECO:0000313" key="9">
    <source>
        <dbReference type="EMBL" id="ALE20037.1"/>
    </source>
</evidence>
<comment type="subcellular location">
    <subcellularLocation>
        <location evidence="1">Membrane</location>
        <topology evidence="1">Multi-pass membrane protein</topology>
    </subcellularLocation>
</comment>
<proteinExistence type="evidence at transcript level"/>
<gene>
    <name evidence="9" type="primary">NPF2.2</name>
</gene>
<evidence type="ECO:0000256" key="6">
    <source>
        <dbReference type="ARBA" id="ARBA00044504"/>
    </source>
</evidence>
<evidence type="ECO:0000256" key="7">
    <source>
        <dbReference type="SAM" id="MobiDB-lite"/>
    </source>
</evidence>
<feature type="transmembrane region" description="Helical" evidence="8">
    <location>
        <begin position="569"/>
        <end position="588"/>
    </location>
</feature>
<organism evidence="9">
    <name type="scientific">Catharanthus roseus</name>
    <name type="common">Madagascar periwinkle</name>
    <name type="synonym">Vinca rosea</name>
    <dbReference type="NCBI Taxonomy" id="4058"/>
    <lineage>
        <taxon>Eukaryota</taxon>
        <taxon>Viridiplantae</taxon>
        <taxon>Streptophyta</taxon>
        <taxon>Embryophyta</taxon>
        <taxon>Tracheophyta</taxon>
        <taxon>Spermatophyta</taxon>
        <taxon>Magnoliopsida</taxon>
        <taxon>eudicotyledons</taxon>
        <taxon>Gunneridae</taxon>
        <taxon>Pentapetalae</taxon>
        <taxon>asterids</taxon>
        <taxon>lamiids</taxon>
        <taxon>Gentianales</taxon>
        <taxon>Apocynaceae</taxon>
        <taxon>Rauvolfioideae</taxon>
        <taxon>Vinceae</taxon>
        <taxon>Catharanthinae</taxon>
        <taxon>Catharanthus</taxon>
    </lineage>
</organism>
<name>A0A1C8DRT0_CATRO</name>
<comment type="similarity">
    <text evidence="2">Belongs to the major facilitator superfamily. Proton-dependent oligopeptide transporter (POT/PTR) (TC 2.A.17) family.</text>
</comment>
<dbReference type="InterPro" id="IPR036259">
    <property type="entry name" value="MFS_trans_sf"/>
</dbReference>
<keyword evidence="5 8" id="KW-0472">Membrane</keyword>
<feature type="transmembrane region" description="Helical" evidence="8">
    <location>
        <begin position="360"/>
        <end position="382"/>
    </location>
</feature>
<evidence type="ECO:0000256" key="5">
    <source>
        <dbReference type="ARBA" id="ARBA00023136"/>
    </source>
</evidence>
<feature type="transmembrane region" description="Helical" evidence="8">
    <location>
        <begin position="443"/>
        <end position="463"/>
    </location>
</feature>
<keyword evidence="4 8" id="KW-1133">Transmembrane helix</keyword>
<feature type="transmembrane region" description="Helical" evidence="8">
    <location>
        <begin position="213"/>
        <end position="232"/>
    </location>
</feature>
<feature type="region of interest" description="Disordered" evidence="7">
    <location>
        <begin position="18"/>
        <end position="41"/>
    </location>
</feature>
<dbReference type="AlphaFoldDB" id="A0A1C8DRT0"/>
<evidence type="ECO:0000256" key="2">
    <source>
        <dbReference type="ARBA" id="ARBA00005982"/>
    </source>
</evidence>
<dbReference type="Pfam" id="PF00854">
    <property type="entry name" value="PTR2"/>
    <property type="match status" value="1"/>
</dbReference>
<dbReference type="SUPFAM" id="SSF103473">
    <property type="entry name" value="MFS general substrate transporter"/>
    <property type="match status" value="1"/>
</dbReference>
<dbReference type="GO" id="GO:0022857">
    <property type="term" value="F:transmembrane transporter activity"/>
    <property type="evidence" value="ECO:0007669"/>
    <property type="project" value="InterPro"/>
</dbReference>
<dbReference type="InterPro" id="IPR000109">
    <property type="entry name" value="POT_fam"/>
</dbReference>
<feature type="transmembrane region" description="Helical" evidence="8">
    <location>
        <begin position="91"/>
        <end position="112"/>
    </location>
</feature>
<reference evidence="9" key="1">
    <citation type="submission" date="2015-03" db="EMBL/GenBank/DDBJ databases">
        <title>Identification of Iridoid Glucoside Transporters in Catharanthus roseus.</title>
        <authorList>
            <person name="Pollier J."/>
            <person name="Goossens A."/>
        </authorList>
    </citation>
    <scope>NUCLEOTIDE SEQUENCE</scope>
</reference>
<feature type="compositionally biased region" description="Basic and acidic residues" evidence="7">
    <location>
        <begin position="30"/>
        <end position="41"/>
    </location>
</feature>
<feature type="transmembrane region" description="Helical" evidence="8">
    <location>
        <begin position="402"/>
        <end position="422"/>
    </location>
</feature>
<evidence type="ECO:0000256" key="8">
    <source>
        <dbReference type="SAM" id="Phobius"/>
    </source>
</evidence>
<dbReference type="PANTHER" id="PTHR11654">
    <property type="entry name" value="OLIGOPEPTIDE TRANSPORTER-RELATED"/>
    <property type="match status" value="1"/>
</dbReference>
<feature type="transmembrane region" description="Helical" evidence="8">
    <location>
        <begin position="66"/>
        <end position="85"/>
    </location>
</feature>
<evidence type="ECO:0000256" key="3">
    <source>
        <dbReference type="ARBA" id="ARBA00022692"/>
    </source>
</evidence>
<accession>A0A1C8DRT0</accession>
<dbReference type="EMBL" id="KR054376">
    <property type="protein sequence ID" value="ALE20037.1"/>
    <property type="molecule type" value="mRNA"/>
</dbReference>
<feature type="transmembrane region" description="Helical" evidence="8">
    <location>
        <begin position="521"/>
        <end position="544"/>
    </location>
</feature>
<protein>
    <submittedName>
        <fullName evidence="9">NRT1/PTR family protein 2.2</fullName>
    </submittedName>
</protein>
<evidence type="ECO:0000256" key="1">
    <source>
        <dbReference type="ARBA" id="ARBA00004141"/>
    </source>
</evidence>
<evidence type="ECO:0000256" key="4">
    <source>
        <dbReference type="ARBA" id="ARBA00022989"/>
    </source>
</evidence>
<feature type="transmembrane region" description="Helical" evidence="8">
    <location>
        <begin position="483"/>
        <end position="501"/>
    </location>
</feature>
<feature type="transmembrane region" description="Helical" evidence="8">
    <location>
        <begin position="238"/>
        <end position="258"/>
    </location>
</feature>
<feature type="transmembrane region" description="Helical" evidence="8">
    <location>
        <begin position="119"/>
        <end position="142"/>
    </location>
</feature>
<dbReference type="Gene3D" id="1.20.1250.20">
    <property type="entry name" value="MFS general substrate transporter like domains"/>
    <property type="match status" value="1"/>
</dbReference>